<comment type="similarity">
    <text evidence="2">Belongs to the complex I subunit 6 family.</text>
</comment>
<evidence type="ECO:0000256" key="3">
    <source>
        <dbReference type="ARBA" id="ARBA00012944"/>
    </source>
</evidence>
<comment type="catalytic activity">
    <reaction evidence="15">
        <text>a ubiquinone + NADH + 5 H(+)(in) = a ubiquinol + NAD(+) + 4 H(+)(out)</text>
        <dbReference type="Rhea" id="RHEA:29091"/>
        <dbReference type="Rhea" id="RHEA-COMP:9565"/>
        <dbReference type="Rhea" id="RHEA-COMP:9566"/>
        <dbReference type="ChEBI" id="CHEBI:15378"/>
        <dbReference type="ChEBI" id="CHEBI:16389"/>
        <dbReference type="ChEBI" id="CHEBI:17976"/>
        <dbReference type="ChEBI" id="CHEBI:57540"/>
        <dbReference type="ChEBI" id="CHEBI:57945"/>
        <dbReference type="EC" id="7.1.1.2"/>
    </reaction>
</comment>
<dbReference type="AlphaFoldDB" id="A0A0A0S1A5"/>
<evidence type="ECO:0000256" key="9">
    <source>
        <dbReference type="ARBA" id="ARBA00022982"/>
    </source>
</evidence>
<feature type="transmembrane region" description="Helical" evidence="16">
    <location>
        <begin position="132"/>
        <end position="151"/>
    </location>
</feature>
<evidence type="ECO:0000256" key="13">
    <source>
        <dbReference type="ARBA" id="ARBA00023136"/>
    </source>
</evidence>
<evidence type="ECO:0000256" key="2">
    <source>
        <dbReference type="ARBA" id="ARBA00005698"/>
    </source>
</evidence>
<dbReference type="GO" id="GO:0031966">
    <property type="term" value="C:mitochondrial membrane"/>
    <property type="evidence" value="ECO:0007669"/>
    <property type="project" value="UniProtKB-SubCell"/>
</dbReference>
<keyword evidence="10 16" id="KW-1133">Transmembrane helix</keyword>
<evidence type="ECO:0000256" key="10">
    <source>
        <dbReference type="ARBA" id="ARBA00022989"/>
    </source>
</evidence>
<accession>A0A0A0S1A5</accession>
<keyword evidence="6" id="KW-0679">Respiratory chain</keyword>
<evidence type="ECO:0000256" key="11">
    <source>
        <dbReference type="ARBA" id="ARBA00023027"/>
    </source>
</evidence>
<keyword evidence="5" id="KW-0813">Transport</keyword>
<geneLocation type="mitochondrion" evidence="17"/>
<dbReference type="PANTHER" id="PTHR11435:SF1">
    <property type="entry name" value="NADH-UBIQUINONE OXIDOREDUCTASE CHAIN 6"/>
    <property type="match status" value="1"/>
</dbReference>
<dbReference type="EMBL" id="KM244690">
    <property type="protein sequence ID" value="AIW06261.1"/>
    <property type="molecule type" value="Genomic_DNA"/>
</dbReference>
<evidence type="ECO:0000256" key="5">
    <source>
        <dbReference type="ARBA" id="ARBA00022448"/>
    </source>
</evidence>
<keyword evidence="7 16" id="KW-0812">Transmembrane</keyword>
<keyword evidence="12 17" id="KW-0496">Mitochondrion</keyword>
<gene>
    <name evidence="17" type="primary">ND6</name>
</gene>
<evidence type="ECO:0000256" key="7">
    <source>
        <dbReference type="ARBA" id="ARBA00022692"/>
    </source>
</evidence>
<organism evidence="17">
    <name type="scientific">Blattodea sp. MT-2014</name>
    <dbReference type="NCBI Taxonomy" id="1560009"/>
    <lineage>
        <taxon>Eukaryota</taxon>
        <taxon>Metazoa</taxon>
        <taxon>Ecdysozoa</taxon>
        <taxon>Arthropoda</taxon>
        <taxon>Hexapoda</taxon>
        <taxon>Insecta</taxon>
        <taxon>Pterygota</taxon>
        <taxon>Neoptera</taxon>
        <taxon>Polyneoptera</taxon>
        <taxon>Dictyoptera</taxon>
        <taxon>Blattodea</taxon>
    </lineage>
</organism>
<evidence type="ECO:0000256" key="8">
    <source>
        <dbReference type="ARBA" id="ARBA00022967"/>
    </source>
</evidence>
<feature type="transmembrane region" description="Helical" evidence="16">
    <location>
        <begin position="50"/>
        <end position="71"/>
    </location>
</feature>
<evidence type="ECO:0000256" key="12">
    <source>
        <dbReference type="ARBA" id="ARBA00023128"/>
    </source>
</evidence>
<evidence type="ECO:0000256" key="1">
    <source>
        <dbReference type="ARBA" id="ARBA00004225"/>
    </source>
</evidence>
<comment type="subcellular location">
    <subcellularLocation>
        <location evidence="1">Mitochondrion membrane</location>
        <topology evidence="1">Multi-pass membrane protein</topology>
    </subcellularLocation>
</comment>
<dbReference type="GO" id="GO:0008137">
    <property type="term" value="F:NADH dehydrogenase (ubiquinone) activity"/>
    <property type="evidence" value="ECO:0007669"/>
    <property type="project" value="UniProtKB-EC"/>
</dbReference>
<evidence type="ECO:0000256" key="14">
    <source>
        <dbReference type="ARBA" id="ARBA00031019"/>
    </source>
</evidence>
<evidence type="ECO:0000256" key="4">
    <source>
        <dbReference type="ARBA" id="ARBA00021095"/>
    </source>
</evidence>
<keyword evidence="9" id="KW-0249">Electron transport</keyword>
<evidence type="ECO:0000256" key="6">
    <source>
        <dbReference type="ARBA" id="ARBA00022660"/>
    </source>
</evidence>
<sequence length="164" mass="19009">MKMITITMMLTSLMFTQMNHPMTMGLMLLMQTTLVSLLSGIMLETFWFPYILMLVFLGGMMVLFIYITSIASNEMIKLLTKKMMIMIMIITFIMIMINYYPDMMNQESTNITTTNKNTSNSLMKLYNNSTNYITIMMASYLFITLIAIVKITNIFKGPLRKTNN</sequence>
<keyword evidence="13 16" id="KW-0472">Membrane</keyword>
<reference evidence="17" key="1">
    <citation type="journal article" date="2014" name="Nucleic Acids Res.">
        <title>Multiplex sequencing of pooled mitochondrial genomes-a crucial step toward biodiversity analysis using mito-metagenomics.</title>
        <authorList>
            <person name="Tang M."/>
            <person name="Tan M."/>
            <person name="Meng G."/>
            <person name="Yang S."/>
            <person name="Su X."/>
            <person name="Liu S."/>
            <person name="Song W."/>
            <person name="Li Y."/>
            <person name="Wu Q."/>
            <person name="Zhang A."/>
            <person name="Zhou X."/>
        </authorList>
    </citation>
    <scope>NUCLEOTIDE SEQUENCE</scope>
    <source>
        <strain evidence="17">CL191</strain>
    </source>
</reference>
<keyword evidence="11" id="KW-0520">NAD</keyword>
<dbReference type="InterPro" id="IPR050269">
    <property type="entry name" value="ComplexI_Subunit6"/>
</dbReference>
<keyword evidence="8" id="KW-1278">Translocase</keyword>
<evidence type="ECO:0000256" key="16">
    <source>
        <dbReference type="SAM" id="Phobius"/>
    </source>
</evidence>
<dbReference type="PANTHER" id="PTHR11435">
    <property type="entry name" value="NADH UBIQUINONE OXIDOREDUCTASE SUBUNIT ND6"/>
    <property type="match status" value="1"/>
</dbReference>
<evidence type="ECO:0000256" key="15">
    <source>
        <dbReference type="ARBA" id="ARBA00049551"/>
    </source>
</evidence>
<protein>
    <recommendedName>
        <fullName evidence="4">NADH-ubiquinone oxidoreductase chain 6</fullName>
        <ecNumber evidence="3">7.1.1.2</ecNumber>
    </recommendedName>
    <alternativeName>
        <fullName evidence="14">NADH dehydrogenase subunit 6</fullName>
    </alternativeName>
</protein>
<evidence type="ECO:0000313" key="17">
    <source>
        <dbReference type="EMBL" id="AIW06261.1"/>
    </source>
</evidence>
<proteinExistence type="inferred from homology"/>
<dbReference type="EC" id="7.1.1.2" evidence="3"/>
<feature type="transmembrane region" description="Helical" evidence="16">
    <location>
        <begin position="83"/>
        <end position="100"/>
    </location>
</feature>
<name>A0A0A0S1A5_9NEOP</name>